<evidence type="ECO:0000256" key="1">
    <source>
        <dbReference type="SAM" id="MobiDB-lite"/>
    </source>
</evidence>
<feature type="non-terminal residue" evidence="2">
    <location>
        <position position="1"/>
    </location>
</feature>
<accession>A0A3P6V7F5</accession>
<name>A0A3P6V7F5_ONCOC</name>
<gene>
    <name evidence="2" type="ORF">NOO_LOCUS8050</name>
</gene>
<evidence type="ECO:0000313" key="3">
    <source>
        <dbReference type="Proteomes" id="UP000271087"/>
    </source>
</evidence>
<keyword evidence="3" id="KW-1185">Reference proteome</keyword>
<protein>
    <submittedName>
        <fullName evidence="2">Uncharacterized protein</fullName>
    </submittedName>
</protein>
<feature type="compositionally biased region" description="Polar residues" evidence="1">
    <location>
        <begin position="27"/>
        <end position="42"/>
    </location>
</feature>
<proteinExistence type="predicted"/>
<sequence>TQTQFNAAREEDNPGPNKSDEFGDYRASQQYDPVDNSRTSRQLHLPQIKK</sequence>
<reference evidence="2 3" key="1">
    <citation type="submission" date="2018-08" db="EMBL/GenBank/DDBJ databases">
        <authorList>
            <person name="Laetsch R D."/>
            <person name="Stevens L."/>
            <person name="Kumar S."/>
            <person name="Blaxter L. M."/>
        </authorList>
    </citation>
    <scope>NUCLEOTIDE SEQUENCE [LARGE SCALE GENOMIC DNA]</scope>
</reference>
<dbReference type="Proteomes" id="UP000271087">
    <property type="component" value="Unassembled WGS sequence"/>
</dbReference>
<dbReference type="EMBL" id="UYRW01003166">
    <property type="protein sequence ID" value="VDK88148.1"/>
    <property type="molecule type" value="Genomic_DNA"/>
</dbReference>
<feature type="compositionally biased region" description="Basic and acidic residues" evidence="1">
    <location>
        <begin position="8"/>
        <end position="24"/>
    </location>
</feature>
<dbReference type="AlphaFoldDB" id="A0A3P6V7F5"/>
<evidence type="ECO:0000313" key="2">
    <source>
        <dbReference type="EMBL" id="VDK88148.1"/>
    </source>
</evidence>
<feature type="region of interest" description="Disordered" evidence="1">
    <location>
        <begin position="1"/>
        <end position="50"/>
    </location>
</feature>
<organism evidence="2 3">
    <name type="scientific">Onchocerca ochengi</name>
    <name type="common">Filarial nematode worm</name>
    <dbReference type="NCBI Taxonomy" id="42157"/>
    <lineage>
        <taxon>Eukaryota</taxon>
        <taxon>Metazoa</taxon>
        <taxon>Ecdysozoa</taxon>
        <taxon>Nematoda</taxon>
        <taxon>Chromadorea</taxon>
        <taxon>Rhabditida</taxon>
        <taxon>Spirurina</taxon>
        <taxon>Spiruromorpha</taxon>
        <taxon>Filarioidea</taxon>
        <taxon>Onchocercidae</taxon>
        <taxon>Onchocerca</taxon>
    </lineage>
</organism>